<evidence type="ECO:0000313" key="2">
    <source>
        <dbReference type="Proteomes" id="UP000824469"/>
    </source>
</evidence>
<dbReference type="Proteomes" id="UP000824469">
    <property type="component" value="Unassembled WGS sequence"/>
</dbReference>
<proteinExistence type="predicted"/>
<reference evidence="1 2" key="1">
    <citation type="journal article" date="2021" name="Nat. Plants">
        <title>The Taxus genome provides insights into paclitaxel biosynthesis.</title>
        <authorList>
            <person name="Xiong X."/>
            <person name="Gou J."/>
            <person name="Liao Q."/>
            <person name="Li Y."/>
            <person name="Zhou Q."/>
            <person name="Bi G."/>
            <person name="Li C."/>
            <person name="Du R."/>
            <person name="Wang X."/>
            <person name="Sun T."/>
            <person name="Guo L."/>
            <person name="Liang H."/>
            <person name="Lu P."/>
            <person name="Wu Y."/>
            <person name="Zhang Z."/>
            <person name="Ro D.K."/>
            <person name="Shang Y."/>
            <person name="Huang S."/>
            <person name="Yan J."/>
        </authorList>
    </citation>
    <scope>NUCLEOTIDE SEQUENCE [LARGE SCALE GENOMIC DNA]</scope>
    <source>
        <strain evidence="1">Ta-2019</strain>
    </source>
</reference>
<dbReference type="PANTHER" id="PTHR13833:SF73">
    <property type="entry name" value="NHL DOMAIN-CONTAINING PROTEIN"/>
    <property type="match status" value="1"/>
</dbReference>
<dbReference type="EMBL" id="JAHRHJ020000008">
    <property type="protein sequence ID" value="KAH9304265.1"/>
    <property type="molecule type" value="Genomic_DNA"/>
</dbReference>
<organism evidence="1 2">
    <name type="scientific">Taxus chinensis</name>
    <name type="common">Chinese yew</name>
    <name type="synonym">Taxus wallichiana var. chinensis</name>
    <dbReference type="NCBI Taxonomy" id="29808"/>
    <lineage>
        <taxon>Eukaryota</taxon>
        <taxon>Viridiplantae</taxon>
        <taxon>Streptophyta</taxon>
        <taxon>Embryophyta</taxon>
        <taxon>Tracheophyta</taxon>
        <taxon>Spermatophyta</taxon>
        <taxon>Pinopsida</taxon>
        <taxon>Pinidae</taxon>
        <taxon>Conifers II</taxon>
        <taxon>Cupressales</taxon>
        <taxon>Taxaceae</taxon>
        <taxon>Taxus</taxon>
    </lineage>
</organism>
<dbReference type="PANTHER" id="PTHR13833">
    <property type="match status" value="1"/>
</dbReference>
<sequence length="254" mass="28239">MFVAIPAALTFYSRSKMLETARFTALVAKNAKQQPRTQSILEGHLHRHQVVACGWQNEHRGGILQGVSGAGKDCGVFDSAGVLVHACLNQPYGQIFHSATRLLLHDGIHVWASYSIRALEGTQRQWLRYTVCAHHLLHQFRSKQHHFYCPRGGVPGEASLDLPQDIGCMGHYQQPIFSSAQVGGVIDLTKWHISDRNFLQFESGYVVETVLEGSKLGIDPYTIEVSPDGELLILDSQNNNILRLTPSLSHCMCP</sequence>
<accession>A0AA38CPT5</accession>
<name>A0AA38CPT5_TAXCH</name>
<protein>
    <submittedName>
        <fullName evidence="1">Uncharacterized protein</fullName>
    </submittedName>
</protein>
<evidence type="ECO:0000313" key="1">
    <source>
        <dbReference type="EMBL" id="KAH9304265.1"/>
    </source>
</evidence>
<keyword evidence="2" id="KW-1185">Reference proteome</keyword>
<dbReference type="AlphaFoldDB" id="A0AA38CPT5"/>
<comment type="caution">
    <text evidence="1">The sequence shown here is derived from an EMBL/GenBank/DDBJ whole genome shotgun (WGS) entry which is preliminary data.</text>
</comment>
<gene>
    <name evidence="1" type="ORF">KI387_008669</name>
</gene>